<dbReference type="Proteomes" id="UP000182888">
    <property type="component" value="Unassembled WGS sequence"/>
</dbReference>
<dbReference type="InterPro" id="IPR005331">
    <property type="entry name" value="Sulfotransferase"/>
</dbReference>
<proteinExistence type="predicted"/>
<accession>A0A0K2W5V8</accession>
<evidence type="ECO:0008006" key="3">
    <source>
        <dbReference type="Google" id="ProtNLM"/>
    </source>
</evidence>
<organism evidence="1 2">
    <name type="scientific">Mesorhizobium plurifarium</name>
    <dbReference type="NCBI Taxonomy" id="69974"/>
    <lineage>
        <taxon>Bacteria</taxon>
        <taxon>Pseudomonadati</taxon>
        <taxon>Pseudomonadota</taxon>
        <taxon>Alphaproteobacteria</taxon>
        <taxon>Hyphomicrobiales</taxon>
        <taxon>Phyllobacteriaceae</taxon>
        <taxon>Mesorhizobium</taxon>
    </lineage>
</organism>
<dbReference type="Pfam" id="PF03567">
    <property type="entry name" value="Sulfotransfer_2"/>
    <property type="match status" value="1"/>
</dbReference>
<evidence type="ECO:0000313" key="1">
    <source>
        <dbReference type="EMBL" id="CDX62307.1"/>
    </source>
</evidence>
<evidence type="ECO:0000313" key="2">
    <source>
        <dbReference type="Proteomes" id="UP000182888"/>
    </source>
</evidence>
<name>A0A0K2W5V8_MESPL</name>
<dbReference type="GO" id="GO:0008146">
    <property type="term" value="F:sulfotransferase activity"/>
    <property type="evidence" value="ECO:0007669"/>
    <property type="project" value="InterPro"/>
</dbReference>
<protein>
    <recommendedName>
        <fullName evidence="3">Sulfotransferase family protein</fullName>
    </recommendedName>
</protein>
<gene>
    <name evidence="1" type="ORF">MPL1032_60002</name>
</gene>
<sequence length="269" mass="30033">MAVQIEGLAVTYYPIPKSGTSSVKYALMALGDKHAALAADPDNEVHSHLATSWVDPFAPVYDGMGGKFTIVRDPLERLLSAYSSRILDTNVLTRPSAKAEMLASFGLPLDPDPDTFILNVEKYSACSWEIRFHVASPRHFVGTSLFLFEHVFRFEEMDKVEAFLSSVGGRKISMPRLQAAKTRISPVDLSPAALAKAMRFCRYDYAFLVDYYDPARWGGIPEGSPEDTSSLHVACDFTVPRDGRLIYPRTLRNLWDFLARRPLATRVGH</sequence>
<reference evidence="2" key="1">
    <citation type="submission" date="2014-08" db="EMBL/GenBank/DDBJ databases">
        <authorList>
            <person name="Edwards T."/>
        </authorList>
    </citation>
    <scope>NUCLEOTIDE SEQUENCE [LARGE SCALE GENOMIC DNA]</scope>
</reference>
<dbReference type="EMBL" id="CCND01000049">
    <property type="protein sequence ID" value="CDX62307.1"/>
    <property type="molecule type" value="Genomic_DNA"/>
</dbReference>
<dbReference type="GO" id="GO:0016020">
    <property type="term" value="C:membrane"/>
    <property type="evidence" value="ECO:0007669"/>
    <property type="project" value="InterPro"/>
</dbReference>
<dbReference type="AlphaFoldDB" id="A0A0K2W5V8"/>